<dbReference type="SMART" id="SM00249">
    <property type="entry name" value="PHD"/>
    <property type="match status" value="1"/>
</dbReference>
<dbReference type="Pfam" id="PF25073">
    <property type="entry name" value="DUF7797"/>
    <property type="match status" value="1"/>
</dbReference>
<evidence type="ECO:0000256" key="1">
    <source>
        <dbReference type="ARBA" id="ARBA00022723"/>
    </source>
</evidence>
<evidence type="ECO:0000256" key="4">
    <source>
        <dbReference type="PROSITE-ProRule" id="PRU00146"/>
    </source>
</evidence>
<keyword evidence="2 4" id="KW-0863">Zinc-finger</keyword>
<keyword evidence="3" id="KW-0862">Zinc</keyword>
<evidence type="ECO:0000313" key="8">
    <source>
        <dbReference type="Proteomes" id="UP000824469"/>
    </source>
</evidence>
<dbReference type="Proteomes" id="UP000824469">
    <property type="component" value="Unassembled WGS sequence"/>
</dbReference>
<keyword evidence="8" id="KW-1185">Reference proteome</keyword>
<proteinExistence type="predicted"/>
<dbReference type="PROSITE" id="PS01359">
    <property type="entry name" value="ZF_PHD_1"/>
    <property type="match status" value="1"/>
</dbReference>
<name>A0AA38LN52_TAXCH</name>
<comment type="caution">
    <text evidence="7">The sequence shown here is derived from an EMBL/GenBank/DDBJ whole genome shotgun (WGS) entry which is preliminary data.</text>
</comment>
<protein>
    <recommendedName>
        <fullName evidence="6">PHD-type domain-containing protein</fullName>
    </recommendedName>
</protein>
<dbReference type="InterPro" id="IPR001965">
    <property type="entry name" value="Znf_PHD"/>
</dbReference>
<gene>
    <name evidence="7" type="ORF">KI387_003476</name>
</gene>
<dbReference type="InterPro" id="IPR056699">
    <property type="entry name" value="DUF7797"/>
</dbReference>
<organism evidence="7 8">
    <name type="scientific">Taxus chinensis</name>
    <name type="common">Chinese yew</name>
    <name type="synonym">Taxus wallichiana var. chinensis</name>
    <dbReference type="NCBI Taxonomy" id="29808"/>
    <lineage>
        <taxon>Eukaryota</taxon>
        <taxon>Viridiplantae</taxon>
        <taxon>Streptophyta</taxon>
        <taxon>Embryophyta</taxon>
        <taxon>Tracheophyta</taxon>
        <taxon>Spermatophyta</taxon>
        <taxon>Pinopsida</taxon>
        <taxon>Pinidae</taxon>
        <taxon>Conifers II</taxon>
        <taxon>Cupressales</taxon>
        <taxon>Taxaceae</taxon>
        <taxon>Taxus</taxon>
    </lineage>
</organism>
<dbReference type="PROSITE" id="PS50016">
    <property type="entry name" value="ZF_PHD_2"/>
    <property type="match status" value="1"/>
</dbReference>
<keyword evidence="1" id="KW-0479">Metal-binding</keyword>
<dbReference type="Pfam" id="PF00628">
    <property type="entry name" value="PHD"/>
    <property type="match status" value="1"/>
</dbReference>
<sequence length="522" mass="55717">MESLEGSNAEEHATKRLKTGSGGWDSSIARTAEIVLFLSGMAQMRGGRVPSIIERGLMDEARQRLGHMAAMLAPRDLVSEDFARDMVGDLGFNRNEDISGNSAAATLGEKFTERKAKLETRIEKVLLLAATATMATSAHTILEQPTAFASPGVAQSVSVASAAPVARPGHLFAQTARIVQPNQIGTPFPMAAPSPIGYPLDLVDQRTRSGKPNEVSSSIAEALLPPATRPATLEARRTVVARFDQASPFPMVPKAPTAHPMALFAQKARMAHSGGVTLPVSVAPVVPTTMSVASQAQTITIPQQDQVSLSIPVPQMSLTPWATVIAQTETTTVARPDQMMPSISMVLAGPVDHPMDLREGTTRMVQSDEMTSPLGTVNSLSAQSQGPSETELFGSMNDHNAIAGAVKQVLQSFSSERIDSQPHSRSYMDAPLPCQICKAIVNDVSSVLICDWCEKAFHVSCHQPYPVKDLPKTEWYCSKCFSASNGKPYPIKYGRVGKRTTFQAGSANKGGLKGASAKFPAK</sequence>
<dbReference type="GO" id="GO:0008270">
    <property type="term" value="F:zinc ion binding"/>
    <property type="evidence" value="ECO:0007669"/>
    <property type="project" value="UniProtKB-KW"/>
</dbReference>
<reference evidence="7 8" key="1">
    <citation type="journal article" date="2021" name="Nat. Plants">
        <title>The Taxus genome provides insights into paclitaxel biosynthesis.</title>
        <authorList>
            <person name="Xiong X."/>
            <person name="Gou J."/>
            <person name="Liao Q."/>
            <person name="Li Y."/>
            <person name="Zhou Q."/>
            <person name="Bi G."/>
            <person name="Li C."/>
            <person name="Du R."/>
            <person name="Wang X."/>
            <person name="Sun T."/>
            <person name="Guo L."/>
            <person name="Liang H."/>
            <person name="Lu P."/>
            <person name="Wu Y."/>
            <person name="Zhang Z."/>
            <person name="Ro D.K."/>
            <person name="Shang Y."/>
            <person name="Huang S."/>
            <person name="Yan J."/>
        </authorList>
    </citation>
    <scope>NUCLEOTIDE SEQUENCE [LARGE SCALE GENOMIC DNA]</scope>
    <source>
        <strain evidence="7">Ta-2019</strain>
    </source>
</reference>
<dbReference type="InterPro" id="IPR019787">
    <property type="entry name" value="Znf_PHD-finger"/>
</dbReference>
<dbReference type="PANTHER" id="PTHR47527">
    <property type="entry name" value="RING/FYVE/PHD ZINC FINGER SUPERFAMILY PROTEIN"/>
    <property type="match status" value="1"/>
</dbReference>
<evidence type="ECO:0000256" key="3">
    <source>
        <dbReference type="ARBA" id="ARBA00022833"/>
    </source>
</evidence>
<dbReference type="Gene3D" id="3.30.40.10">
    <property type="entry name" value="Zinc/RING finger domain, C3HC4 (zinc finger)"/>
    <property type="match status" value="1"/>
</dbReference>
<dbReference type="PANTHER" id="PTHR47527:SF3">
    <property type="entry name" value="RING_FYVE_PHD ZINC FINGER SUPERFAMILY PROTEIN"/>
    <property type="match status" value="1"/>
</dbReference>
<dbReference type="InterPro" id="IPR019786">
    <property type="entry name" value="Zinc_finger_PHD-type_CS"/>
</dbReference>
<accession>A0AA38LN52</accession>
<feature type="non-terminal residue" evidence="7">
    <location>
        <position position="522"/>
    </location>
</feature>
<evidence type="ECO:0000313" key="7">
    <source>
        <dbReference type="EMBL" id="KAH9331368.1"/>
    </source>
</evidence>
<evidence type="ECO:0000256" key="2">
    <source>
        <dbReference type="ARBA" id="ARBA00022771"/>
    </source>
</evidence>
<dbReference type="EMBL" id="JAHRHJ020000001">
    <property type="protein sequence ID" value="KAH9331368.1"/>
    <property type="molecule type" value="Genomic_DNA"/>
</dbReference>
<dbReference type="SUPFAM" id="SSF57903">
    <property type="entry name" value="FYVE/PHD zinc finger"/>
    <property type="match status" value="1"/>
</dbReference>
<feature type="domain" description="PHD-type" evidence="6">
    <location>
        <begin position="431"/>
        <end position="483"/>
    </location>
</feature>
<evidence type="ECO:0000256" key="5">
    <source>
        <dbReference type="SAM" id="MobiDB-lite"/>
    </source>
</evidence>
<dbReference type="InterPro" id="IPR013083">
    <property type="entry name" value="Znf_RING/FYVE/PHD"/>
</dbReference>
<dbReference type="InterPro" id="IPR011011">
    <property type="entry name" value="Znf_FYVE_PHD"/>
</dbReference>
<dbReference type="AlphaFoldDB" id="A0AA38LN52"/>
<feature type="region of interest" description="Disordered" evidence="5">
    <location>
        <begin position="1"/>
        <end position="22"/>
    </location>
</feature>
<dbReference type="OMA" id="ESKETHM"/>
<evidence type="ECO:0000259" key="6">
    <source>
        <dbReference type="PROSITE" id="PS50016"/>
    </source>
</evidence>